<dbReference type="Pfam" id="PF03004">
    <property type="entry name" value="Transposase_24"/>
    <property type="match status" value="1"/>
</dbReference>
<evidence type="ECO:0000313" key="3">
    <source>
        <dbReference type="Proteomes" id="UP001179952"/>
    </source>
</evidence>
<reference evidence="2" key="1">
    <citation type="journal article" date="2023" name="Nat. Commun.">
        <title>Diploid and tetraploid genomes of Acorus and the evolution of monocots.</title>
        <authorList>
            <person name="Ma L."/>
            <person name="Liu K.W."/>
            <person name="Li Z."/>
            <person name="Hsiao Y.Y."/>
            <person name="Qi Y."/>
            <person name="Fu T."/>
            <person name="Tang G.D."/>
            <person name="Zhang D."/>
            <person name="Sun W.H."/>
            <person name="Liu D.K."/>
            <person name="Li Y."/>
            <person name="Chen G.Z."/>
            <person name="Liu X.D."/>
            <person name="Liao X.Y."/>
            <person name="Jiang Y.T."/>
            <person name="Yu X."/>
            <person name="Hao Y."/>
            <person name="Huang J."/>
            <person name="Zhao X.W."/>
            <person name="Ke S."/>
            <person name="Chen Y.Y."/>
            <person name="Wu W.L."/>
            <person name="Hsu J.L."/>
            <person name="Lin Y.F."/>
            <person name="Huang M.D."/>
            <person name="Li C.Y."/>
            <person name="Huang L."/>
            <person name="Wang Z.W."/>
            <person name="Zhao X."/>
            <person name="Zhong W.Y."/>
            <person name="Peng D.H."/>
            <person name="Ahmad S."/>
            <person name="Lan S."/>
            <person name="Zhang J.S."/>
            <person name="Tsai W.C."/>
            <person name="Van de Peer Y."/>
            <person name="Liu Z.J."/>
        </authorList>
    </citation>
    <scope>NUCLEOTIDE SEQUENCE</scope>
    <source>
        <strain evidence="2">SCP</strain>
    </source>
</reference>
<keyword evidence="3" id="KW-1185">Reference proteome</keyword>
<dbReference type="AlphaFoldDB" id="A0AAV9BEV1"/>
<evidence type="ECO:0000313" key="2">
    <source>
        <dbReference type="EMBL" id="KAK1275308.1"/>
    </source>
</evidence>
<name>A0AAV9BEV1_ACOGR</name>
<dbReference type="PANTHER" id="PTHR33144:SF55">
    <property type="entry name" value="CHROMATIN REMODELER BROMODOMAIN FAMILY"/>
    <property type="match status" value="1"/>
</dbReference>
<accession>A0AAV9BEV1</accession>
<dbReference type="EMBL" id="JAUJYN010000003">
    <property type="protein sequence ID" value="KAK1275308.1"/>
    <property type="molecule type" value="Genomic_DNA"/>
</dbReference>
<proteinExistence type="predicted"/>
<feature type="region of interest" description="Disordered" evidence="1">
    <location>
        <begin position="112"/>
        <end position="136"/>
    </location>
</feature>
<protein>
    <submittedName>
        <fullName evidence="2">Uncharacterized protein</fullName>
    </submittedName>
</protein>
<comment type="caution">
    <text evidence="2">The sequence shown here is derived from an EMBL/GenBank/DDBJ whole genome shotgun (WGS) entry which is preliminary data.</text>
</comment>
<dbReference type="PANTHER" id="PTHR33144">
    <property type="entry name" value="OS10G0409366 PROTEIN-RELATED"/>
    <property type="match status" value="1"/>
</dbReference>
<reference evidence="2" key="2">
    <citation type="submission" date="2023-06" db="EMBL/GenBank/DDBJ databases">
        <authorList>
            <person name="Ma L."/>
            <person name="Liu K.-W."/>
            <person name="Li Z."/>
            <person name="Hsiao Y.-Y."/>
            <person name="Qi Y."/>
            <person name="Fu T."/>
            <person name="Tang G."/>
            <person name="Zhang D."/>
            <person name="Sun W.-H."/>
            <person name="Liu D.-K."/>
            <person name="Li Y."/>
            <person name="Chen G.-Z."/>
            <person name="Liu X.-D."/>
            <person name="Liao X.-Y."/>
            <person name="Jiang Y.-T."/>
            <person name="Yu X."/>
            <person name="Hao Y."/>
            <person name="Huang J."/>
            <person name="Zhao X.-W."/>
            <person name="Ke S."/>
            <person name="Chen Y.-Y."/>
            <person name="Wu W.-L."/>
            <person name="Hsu J.-L."/>
            <person name="Lin Y.-F."/>
            <person name="Huang M.-D."/>
            <person name="Li C.-Y."/>
            <person name="Huang L."/>
            <person name="Wang Z.-W."/>
            <person name="Zhao X."/>
            <person name="Zhong W.-Y."/>
            <person name="Peng D.-H."/>
            <person name="Ahmad S."/>
            <person name="Lan S."/>
            <person name="Zhang J.-S."/>
            <person name="Tsai W.-C."/>
            <person name="Van De Peer Y."/>
            <person name="Liu Z.-J."/>
        </authorList>
    </citation>
    <scope>NUCLEOTIDE SEQUENCE</scope>
    <source>
        <strain evidence="2">SCP</strain>
        <tissue evidence="2">Leaves</tissue>
    </source>
</reference>
<sequence>MRRKYRYPRRPVGPITSSTSKKLHPWASVGHLQQSQQNLNTDCVDPHSFHPPCGDTMATEMIQGPMGYHSILSRDEGHLSGMGCNSRKCRHLENPTVRSTSQPQQVSVDHCQQSQQSIPINPVDPHASHPHPSQQYGHCNTVSTRRGKRGPTRCHSVWKMDYGQRIPVSMNEFGQAVGPNAARLISFMGTIARDGHMVPLTYVDWRRVPDELKEAMWNIIKSKFEVDPAIKTWVLKSIATKWRDWKALLKNKHYKVHDTDEERLADLDDRVEPDQWQSLVEFWSSEEGKKLSAINSANRKRLKISHTTGTKSFARLREEERAKRVDGEEPSRAEFFILTHTRKDGSAVDQESALIMSQLKERASQQPESLQDNPPSNDVLSQVMREGRRGRLSNAEALRIASEAKKAANEEVHKVRGEMEEMKSMMVEMKSQMSVMLSTIQRLSTSEPLSNKRDLEDSRYREGSLPKQVLYSALGHMVHSPKSPIQPPGMGSSHLNNKTSTATAVEALMDIRIHPNNQLRRSQRNRGPTRLRN</sequence>
<dbReference type="InterPro" id="IPR004252">
    <property type="entry name" value="Probable_transposase_24"/>
</dbReference>
<organism evidence="2 3">
    <name type="scientific">Acorus gramineus</name>
    <name type="common">Dwarf sweet flag</name>
    <dbReference type="NCBI Taxonomy" id="55184"/>
    <lineage>
        <taxon>Eukaryota</taxon>
        <taxon>Viridiplantae</taxon>
        <taxon>Streptophyta</taxon>
        <taxon>Embryophyta</taxon>
        <taxon>Tracheophyta</taxon>
        <taxon>Spermatophyta</taxon>
        <taxon>Magnoliopsida</taxon>
        <taxon>Liliopsida</taxon>
        <taxon>Acoraceae</taxon>
        <taxon>Acorus</taxon>
    </lineage>
</organism>
<evidence type="ECO:0000256" key="1">
    <source>
        <dbReference type="SAM" id="MobiDB-lite"/>
    </source>
</evidence>
<feature type="region of interest" description="Disordered" evidence="1">
    <location>
        <begin position="1"/>
        <end position="23"/>
    </location>
</feature>
<feature type="region of interest" description="Disordered" evidence="1">
    <location>
        <begin position="513"/>
        <end position="533"/>
    </location>
</feature>
<dbReference type="Proteomes" id="UP001179952">
    <property type="component" value="Unassembled WGS sequence"/>
</dbReference>
<gene>
    <name evidence="2" type="ORF">QJS04_geneDACA001882</name>
</gene>
<feature type="compositionally biased region" description="Basic residues" evidence="1">
    <location>
        <begin position="521"/>
        <end position="533"/>
    </location>
</feature>